<dbReference type="RefSeq" id="WP_142092467.1">
    <property type="nucleotide sequence ID" value="NZ_BAAAMD010000001.1"/>
</dbReference>
<dbReference type="InterPro" id="IPR010222">
    <property type="entry name" value="RNA_helicase_HrpA"/>
</dbReference>
<evidence type="ECO:0000256" key="2">
    <source>
        <dbReference type="ARBA" id="ARBA00022801"/>
    </source>
</evidence>
<dbReference type="GO" id="GO:0003723">
    <property type="term" value="F:RNA binding"/>
    <property type="evidence" value="ECO:0007669"/>
    <property type="project" value="TreeGrafter"/>
</dbReference>
<gene>
    <name evidence="8" type="ORF">FB460_0434</name>
</gene>
<evidence type="ECO:0000313" key="9">
    <source>
        <dbReference type="Proteomes" id="UP000316196"/>
    </source>
</evidence>
<reference evidence="8 9" key="1">
    <citation type="submission" date="2019-06" db="EMBL/GenBank/DDBJ databases">
        <title>Sequencing the genomes of 1000 actinobacteria strains.</title>
        <authorList>
            <person name="Klenk H.-P."/>
        </authorList>
    </citation>
    <scope>NUCLEOTIDE SEQUENCE [LARGE SCALE GENOMIC DNA]</scope>
    <source>
        <strain evidence="8 9">DSM 8251</strain>
    </source>
</reference>
<keyword evidence="9" id="KW-1185">Reference proteome</keyword>
<dbReference type="InterPro" id="IPR024590">
    <property type="entry name" value="HrpA_C"/>
</dbReference>
<dbReference type="NCBIfam" id="TIGR01967">
    <property type="entry name" value="DEAH_box_HrpA"/>
    <property type="match status" value="1"/>
</dbReference>
<dbReference type="Proteomes" id="UP000316196">
    <property type="component" value="Unassembled WGS sequence"/>
</dbReference>
<dbReference type="SMART" id="SM00382">
    <property type="entry name" value="AAA"/>
    <property type="match status" value="1"/>
</dbReference>
<comment type="caution">
    <text evidence="8">The sequence shown here is derived from an EMBL/GenBank/DDBJ whole genome shotgun (WGS) entry which is preliminary data.</text>
</comment>
<organism evidence="8 9">
    <name type="scientific">Propioniferax innocua</name>
    <dbReference type="NCBI Taxonomy" id="1753"/>
    <lineage>
        <taxon>Bacteria</taxon>
        <taxon>Bacillati</taxon>
        <taxon>Actinomycetota</taxon>
        <taxon>Actinomycetes</taxon>
        <taxon>Propionibacteriales</taxon>
        <taxon>Propionibacteriaceae</taxon>
        <taxon>Propioniferax</taxon>
    </lineage>
</organism>
<feature type="domain" description="Helicase C-terminal" evidence="7">
    <location>
        <begin position="232"/>
        <end position="400"/>
    </location>
</feature>
<dbReference type="Gene3D" id="1.20.120.1080">
    <property type="match status" value="1"/>
</dbReference>
<dbReference type="Pfam" id="PF11898">
    <property type="entry name" value="DUF3418"/>
    <property type="match status" value="1"/>
</dbReference>
<feature type="region of interest" description="Disordered" evidence="5">
    <location>
        <begin position="504"/>
        <end position="530"/>
    </location>
</feature>
<dbReference type="Pfam" id="PF21010">
    <property type="entry name" value="HA2_C"/>
    <property type="match status" value="1"/>
</dbReference>
<dbReference type="InterPro" id="IPR001650">
    <property type="entry name" value="Helicase_C-like"/>
</dbReference>
<dbReference type="SUPFAM" id="SSF52540">
    <property type="entry name" value="P-loop containing nucleoside triphosphate hydrolases"/>
    <property type="match status" value="1"/>
</dbReference>
<dbReference type="InterPro" id="IPR007502">
    <property type="entry name" value="Helicase-assoc_dom"/>
</dbReference>
<accession>A0A542ZR13</accession>
<evidence type="ECO:0000259" key="6">
    <source>
        <dbReference type="PROSITE" id="PS51192"/>
    </source>
</evidence>
<dbReference type="PANTHER" id="PTHR18934">
    <property type="entry name" value="ATP-DEPENDENT RNA HELICASE"/>
    <property type="match status" value="1"/>
</dbReference>
<dbReference type="FunFam" id="1.20.120.1080:FF:000005">
    <property type="entry name" value="ATP-dependent helicase HrpA"/>
    <property type="match status" value="1"/>
</dbReference>
<dbReference type="InterPro" id="IPR011709">
    <property type="entry name" value="DEAD-box_helicase_OB_fold"/>
</dbReference>
<keyword evidence="4" id="KW-0067">ATP-binding</keyword>
<dbReference type="PANTHER" id="PTHR18934:SF99">
    <property type="entry name" value="ATP-DEPENDENT RNA HELICASE DHX37-RELATED"/>
    <property type="match status" value="1"/>
</dbReference>
<sequence>MSVSSPSGSEPVITFDPELPIAARADEIGRAIKEHRVVVVAGETGSGKTTQLPKICLRAGLTAVAHTQPRRLAARSVAERIADEMQVEIGDVVGYQVRFTKQASASTRVKVMTDGVLLAEIGRDRDLRHYDCIIIDEAHERSLNIDFLLGYLKQLLERRDDLKVIITSATIDTERFAEHFADENGPCPIVEVSGRTYPVEVRYRPIAPEPASDDPDESEPVVVPEVPDVRDQIDAICDAVHELRDAGDILVFLSGEREIRDTADALTDLDLPNTEILPLYARLSAAEQQRVFGRSRHRRIVLATNVAETSITVPGIRAVIDPGTARISRYSTRTKVQRLPIEPISRASADQRAGRCGRVAPGICIRLYAEADFEARPEFTEPEILRTNLASVILKMADARLGDIASFPFVEPPDRAQVTDGLRLLTELGAITTTRGRTPQLTKVGRQVARIPLDPRMARMLVEAERRDCLAEVMVIVAGMTIQDPRERPTEQAEAATAMHRRFWSADIEDPERDTDPNAPKGDDAAPPDHSDFMALLRLWNYLRRRRRELSGNAFRRMCRSEFLHFVRIREWQDLHNQLKDITSELGMQRNRQPGSPASIHTAIVSGLLSNIGLAPVEQNKRKDRRGKRRRGPREFVGPRGVRFAINPGSSVAKSPPELVMAGELVETSRLWARTVAGIEAHQIEAVAGHLVKRTYSEPRWNPKSQSVVANESVLLLGVPLVSGRRANYGRVNPVEARTIFLRRALVEGEWSASYPFLAHNAGVVAEIQQAAERTRRSDLYDEEALFEFYDARIPEGVVSGGHFASWWRKLDDQGLLDVRPEDLVRDPEALGATGFPDSWEVARVDGEGTLSLPVRYVFEPGAGHDGVTVEIPLSQLNLIDPAEFTWQVPGLRHELVTSLLRSLPKRIRTRFVPAGEHAARAVAKLRELDLPPSVPFPRALGQALQELTGEQVPEDAWGEVDGHLRPTFVVVDPAKNRCEVGRSTDLGELQRRLGPTLTERLTRATAGAAAKPSTTWTFGKIAETVGQKVTGYPGLSDRGDAVSVVVHDRRDVRDREHALGLRRLVLLNTPDPTRWTVAHLSNQDKLTLGSSPYRDVPTLLADARLKSVGDLVLADGDPARIRDEAAFTALCDRVRADNADRMRDVVAMAAKVLRTHQQVQQALAGVSGDMAEDVTEQLANLVFDGFIAATDEPHFSQLPRYLDAALARVHAADGKDSQRSQDVWDVEDLYAELCASHPEGPLPFEVEEIGWLIEEFRVSVFAQRLGTRVPVSRKRIRRAIDAAPRP</sequence>
<dbReference type="InterPro" id="IPR003593">
    <property type="entry name" value="AAA+_ATPase"/>
</dbReference>
<dbReference type="GO" id="GO:0016787">
    <property type="term" value="F:hydrolase activity"/>
    <property type="evidence" value="ECO:0007669"/>
    <property type="project" value="UniProtKB-KW"/>
</dbReference>
<evidence type="ECO:0000256" key="3">
    <source>
        <dbReference type="ARBA" id="ARBA00022806"/>
    </source>
</evidence>
<dbReference type="OrthoDB" id="9805617at2"/>
<dbReference type="GO" id="GO:0005524">
    <property type="term" value="F:ATP binding"/>
    <property type="evidence" value="ECO:0007669"/>
    <property type="project" value="UniProtKB-KW"/>
</dbReference>
<dbReference type="InterPro" id="IPR027417">
    <property type="entry name" value="P-loop_NTPase"/>
</dbReference>
<dbReference type="InterPro" id="IPR011545">
    <property type="entry name" value="DEAD/DEAH_box_helicase_dom"/>
</dbReference>
<feature type="compositionally biased region" description="Basic and acidic residues" evidence="5">
    <location>
        <begin position="521"/>
        <end position="530"/>
    </location>
</feature>
<evidence type="ECO:0000256" key="5">
    <source>
        <dbReference type="SAM" id="MobiDB-lite"/>
    </source>
</evidence>
<evidence type="ECO:0000259" key="7">
    <source>
        <dbReference type="PROSITE" id="PS51194"/>
    </source>
</evidence>
<evidence type="ECO:0000313" key="8">
    <source>
        <dbReference type="EMBL" id="TQL62650.1"/>
    </source>
</evidence>
<protein>
    <submittedName>
        <fullName evidence="8">ATP-dependent helicase HrpA</fullName>
    </submittedName>
</protein>
<dbReference type="PROSITE" id="PS51192">
    <property type="entry name" value="HELICASE_ATP_BIND_1"/>
    <property type="match status" value="1"/>
</dbReference>
<dbReference type="Pfam" id="PF00270">
    <property type="entry name" value="DEAD"/>
    <property type="match status" value="1"/>
</dbReference>
<name>A0A542ZR13_9ACTN</name>
<dbReference type="EMBL" id="VFOR01000001">
    <property type="protein sequence ID" value="TQL62650.1"/>
    <property type="molecule type" value="Genomic_DNA"/>
</dbReference>
<dbReference type="CDD" id="cd18791">
    <property type="entry name" value="SF2_C_RHA"/>
    <property type="match status" value="1"/>
</dbReference>
<dbReference type="SMART" id="SM00847">
    <property type="entry name" value="HA2"/>
    <property type="match status" value="1"/>
</dbReference>
<dbReference type="Pfam" id="PF07717">
    <property type="entry name" value="OB_NTP_bind"/>
    <property type="match status" value="1"/>
</dbReference>
<dbReference type="Pfam" id="PF00271">
    <property type="entry name" value="Helicase_C"/>
    <property type="match status" value="1"/>
</dbReference>
<keyword evidence="3 8" id="KW-0347">Helicase</keyword>
<feature type="domain" description="Helicase ATP-binding" evidence="6">
    <location>
        <begin position="29"/>
        <end position="189"/>
    </location>
</feature>
<proteinExistence type="predicted"/>
<dbReference type="SMART" id="SM00487">
    <property type="entry name" value="DEXDc"/>
    <property type="match status" value="1"/>
</dbReference>
<evidence type="ECO:0000256" key="1">
    <source>
        <dbReference type="ARBA" id="ARBA00022741"/>
    </source>
</evidence>
<dbReference type="Gene3D" id="3.40.50.300">
    <property type="entry name" value="P-loop containing nucleotide triphosphate hydrolases"/>
    <property type="match status" value="2"/>
</dbReference>
<keyword evidence="2" id="KW-0378">Hydrolase</keyword>
<dbReference type="GO" id="GO:0003724">
    <property type="term" value="F:RNA helicase activity"/>
    <property type="evidence" value="ECO:0007669"/>
    <property type="project" value="InterPro"/>
</dbReference>
<keyword evidence="1" id="KW-0547">Nucleotide-binding</keyword>
<dbReference type="SMART" id="SM00490">
    <property type="entry name" value="HELICc"/>
    <property type="match status" value="1"/>
</dbReference>
<evidence type="ECO:0000256" key="4">
    <source>
        <dbReference type="ARBA" id="ARBA00022840"/>
    </source>
</evidence>
<dbReference type="PROSITE" id="PS51194">
    <property type="entry name" value="HELICASE_CTER"/>
    <property type="match status" value="1"/>
</dbReference>
<dbReference type="InterPro" id="IPR014001">
    <property type="entry name" value="Helicase_ATP-bd"/>
</dbReference>